<protein>
    <submittedName>
        <fullName evidence="3">Type II toxin-antitoxin system mRNA interferase toxin, RelE/StbE family</fullName>
    </submittedName>
</protein>
<name>A0ABX0MWG6_9BURK</name>
<keyword evidence="4" id="KW-1185">Reference proteome</keyword>
<evidence type="ECO:0000313" key="3">
    <source>
        <dbReference type="EMBL" id="NHZ66357.1"/>
    </source>
</evidence>
<keyword evidence="2" id="KW-1277">Toxin-antitoxin system</keyword>
<dbReference type="InterPro" id="IPR051803">
    <property type="entry name" value="TA_system_RelE-like_toxin"/>
</dbReference>
<comment type="caution">
    <text evidence="3">The sequence shown here is derived from an EMBL/GenBank/DDBJ whole genome shotgun (WGS) entry which is preliminary data.</text>
</comment>
<dbReference type="PANTHER" id="PTHR33755">
    <property type="entry name" value="TOXIN PARE1-RELATED"/>
    <property type="match status" value="1"/>
</dbReference>
<gene>
    <name evidence="3" type="ORF">F1735_29390</name>
</gene>
<comment type="similarity">
    <text evidence="1">Belongs to the RelE toxin family.</text>
</comment>
<evidence type="ECO:0000256" key="1">
    <source>
        <dbReference type="ARBA" id="ARBA00006226"/>
    </source>
</evidence>
<evidence type="ECO:0000313" key="4">
    <source>
        <dbReference type="Proteomes" id="UP000610594"/>
    </source>
</evidence>
<sequence>MELCWTPEAIQDRDDIYEYIEADNPAAALALDELFAEKAGRLVDHPGLGKPGRAAGTRELVAHQNYILVYDTAGDLVRVLRLLHAARQWPPSRFGSQSH</sequence>
<dbReference type="Gene3D" id="3.30.2310.20">
    <property type="entry name" value="RelE-like"/>
    <property type="match status" value="1"/>
</dbReference>
<dbReference type="Proteomes" id="UP000610594">
    <property type="component" value="Unassembled WGS sequence"/>
</dbReference>
<dbReference type="PANTHER" id="PTHR33755:SF6">
    <property type="entry name" value="PLASMID STABILIZATION SYSTEM PROTEIN"/>
    <property type="match status" value="1"/>
</dbReference>
<dbReference type="Pfam" id="PF05016">
    <property type="entry name" value="ParE_toxin"/>
    <property type="match status" value="1"/>
</dbReference>
<dbReference type="EMBL" id="WHJF01000129">
    <property type="protein sequence ID" value="NHZ66357.1"/>
    <property type="molecule type" value="Genomic_DNA"/>
</dbReference>
<dbReference type="NCBIfam" id="TIGR02385">
    <property type="entry name" value="RelE_StbE"/>
    <property type="match status" value="1"/>
</dbReference>
<organism evidence="3 4">
    <name type="scientific">Massilia genomosp. 1</name>
    <dbReference type="NCBI Taxonomy" id="2609280"/>
    <lineage>
        <taxon>Bacteria</taxon>
        <taxon>Pseudomonadati</taxon>
        <taxon>Pseudomonadota</taxon>
        <taxon>Betaproteobacteria</taxon>
        <taxon>Burkholderiales</taxon>
        <taxon>Oxalobacteraceae</taxon>
        <taxon>Telluria group</taxon>
        <taxon>Massilia</taxon>
    </lineage>
</organism>
<proteinExistence type="inferred from homology"/>
<evidence type="ECO:0000256" key="2">
    <source>
        <dbReference type="ARBA" id="ARBA00022649"/>
    </source>
</evidence>
<reference evidence="3 4" key="1">
    <citation type="submission" date="2019-10" db="EMBL/GenBank/DDBJ databases">
        <title>Taxonomy of Antarctic Massilia spp.: description of Massilia rubra sp. nov., Massilia aquatica sp. nov., Massilia mucilaginosa sp. nov., Massilia frigida sp. nov. isolated from streams, lakes and regoliths.</title>
        <authorList>
            <person name="Holochova P."/>
            <person name="Sedlacek I."/>
            <person name="Kralova S."/>
            <person name="Maslanova I."/>
            <person name="Busse H.-J."/>
            <person name="Stankova E."/>
            <person name="Vrbovska V."/>
            <person name="Kovarovic V."/>
            <person name="Bartak M."/>
            <person name="Svec P."/>
            <person name="Pantucek R."/>
        </authorList>
    </citation>
    <scope>NUCLEOTIDE SEQUENCE [LARGE SCALE GENOMIC DNA]</scope>
    <source>
        <strain evidence="3 4">CCM 8694</strain>
    </source>
</reference>
<accession>A0ABX0MWG6</accession>
<dbReference type="InterPro" id="IPR007712">
    <property type="entry name" value="RelE/ParE_toxin"/>
</dbReference>
<dbReference type="InterPro" id="IPR035093">
    <property type="entry name" value="RelE/ParE_toxin_dom_sf"/>
</dbReference>